<dbReference type="InterPro" id="IPR041708">
    <property type="entry name" value="PUS1/PUS2-like"/>
</dbReference>
<feature type="compositionally biased region" description="Polar residues" evidence="17">
    <location>
        <begin position="545"/>
        <end position="556"/>
    </location>
</feature>
<feature type="region of interest" description="Disordered" evidence="17">
    <location>
        <begin position="1"/>
        <end position="30"/>
    </location>
</feature>
<evidence type="ECO:0000256" key="10">
    <source>
        <dbReference type="ARBA" id="ARBA00036943"/>
    </source>
</evidence>
<evidence type="ECO:0000256" key="11">
    <source>
        <dbReference type="ARBA" id="ARBA00053072"/>
    </source>
</evidence>
<evidence type="ECO:0000256" key="9">
    <source>
        <dbReference type="ARBA" id="ARBA00023242"/>
    </source>
</evidence>
<keyword evidence="7" id="KW-0819">tRNA processing</keyword>
<dbReference type="InterPro" id="IPR020103">
    <property type="entry name" value="PsdUridine_synth_cat_dom_sf"/>
</dbReference>
<dbReference type="InterPro" id="IPR020094">
    <property type="entry name" value="TruA/RsuA/RluB/E/F_N"/>
</dbReference>
<evidence type="ECO:0000256" key="7">
    <source>
        <dbReference type="ARBA" id="ARBA00022694"/>
    </source>
</evidence>
<dbReference type="OrthoDB" id="10256309at2759"/>
<comment type="cofactor">
    <cofactor evidence="3">
        <name>Zn(2+)</name>
        <dbReference type="ChEBI" id="CHEBI:29105"/>
    </cofactor>
</comment>
<protein>
    <recommendedName>
        <fullName evidence="12">tRNA pseudouridine synthase 1</fullName>
    </recommendedName>
    <alternativeName>
        <fullName evidence="13">tRNA pseudouridylate synthase 1</fullName>
    </alternativeName>
    <alternativeName>
        <fullName evidence="14">tRNA-uridine isomerase 1</fullName>
    </alternativeName>
</protein>
<evidence type="ECO:0000256" key="5">
    <source>
        <dbReference type="ARBA" id="ARBA00009375"/>
    </source>
</evidence>
<dbReference type="GO" id="GO:1990481">
    <property type="term" value="P:mRNA pseudouridine synthesis"/>
    <property type="evidence" value="ECO:0007669"/>
    <property type="project" value="TreeGrafter"/>
</dbReference>
<feature type="domain" description="Pseudouridine synthase I TruA alpha/beta" evidence="18">
    <location>
        <begin position="276"/>
        <end position="381"/>
    </location>
</feature>
<feature type="compositionally biased region" description="Basic and acidic residues" evidence="17">
    <location>
        <begin position="18"/>
        <end position="30"/>
    </location>
</feature>
<proteinExistence type="inferred from homology"/>
<keyword evidence="20" id="KW-1185">Reference proteome</keyword>
<dbReference type="InterPro" id="IPR020095">
    <property type="entry name" value="PsdUridine_synth_TruA_C"/>
</dbReference>
<keyword evidence="6" id="KW-0507">mRNA processing</keyword>
<dbReference type="Proteomes" id="UP000183365">
    <property type="component" value="Unassembled WGS sequence"/>
</dbReference>
<sequence length="556" mass="65283">MSAEQEPPTKKQKPNYNFRKDEDYTRLEEKNPDLKKRKVAMIFGYAGTGYSGLQYNGVHKTIEKEIWENLILNGYVSKDNAVDLKKTGWQRCARTDKGVHALGNLISFKIQFNEKDKSKEEIEKEFISKMNATLPDQIKMFGCQRVTGGFDAKNSCSSRMYEYLLPTYSFIGPEKNKSGIYNELRDKNFNGGYDNYEDLENDKYWDDLKQLGIEKFGKELYEEIKNFKFSTDKEEALDPERISLYEKSKTLKAMETNFKNSYRISEKKLNDFRMMMSQYLGYHNFHNYTIGQSFKSASSFRYMININVEDPIVNNGIEWVKIKIHGQSFMLHQIRKMIAMAVLCCRYQCSKDLIQESFTSKRFNIPKAPPLGLYLNHPIFDFANKKLAQNGHLPIDFSRFEKEMDLLQKNHVFDKIYNVEVEENIYTTFFKFIDGFKFNNEISELSVQDKESKSTEELEQNSSNPFAFFINCKKRWDDDIENEILYIDDSNFKKMKEEEKEKKRLIRLEKRNERLAQEALEKKVSGAAEESKAEDVNKDEEVKSENTTSTEPKQDA</sequence>
<evidence type="ECO:0000256" key="14">
    <source>
        <dbReference type="ARBA" id="ARBA00080858"/>
    </source>
</evidence>
<evidence type="ECO:0000256" key="16">
    <source>
        <dbReference type="PIRSR" id="PIRSR641708-2"/>
    </source>
</evidence>
<comment type="function">
    <text evidence="11">Formation of pseudouridine at positions 27 and 28 in the anticodon stem and loop of transfer RNAs; at positions 34 and 36 of intron-containing precursor tRNA(Ile) and at position 35 in the intron-containing tRNA(Tyr). Catalyzes pseudouridylation at position 44 in U2 snRNA. Also catalyzes pseudouridylation of mRNAs.</text>
</comment>
<dbReference type="InterPro" id="IPR001406">
    <property type="entry name" value="PsdUridine_synth_TruA"/>
</dbReference>
<evidence type="ECO:0000313" key="19">
    <source>
        <dbReference type="EMBL" id="SGZ40651.1"/>
    </source>
</evidence>
<evidence type="ECO:0000256" key="15">
    <source>
        <dbReference type="PIRSR" id="PIRSR641708-1"/>
    </source>
</evidence>
<dbReference type="SUPFAM" id="SSF55120">
    <property type="entry name" value="Pseudouridine synthase"/>
    <property type="match status" value="1"/>
</dbReference>
<evidence type="ECO:0000256" key="3">
    <source>
        <dbReference type="ARBA" id="ARBA00001947"/>
    </source>
</evidence>
<comment type="similarity">
    <text evidence="5">Belongs to the tRNA pseudouridine synthase TruA family.</text>
</comment>
<evidence type="ECO:0000256" key="13">
    <source>
        <dbReference type="ARBA" id="ARBA00079072"/>
    </source>
</evidence>
<comment type="catalytic activity">
    <reaction evidence="2">
        <text>uridine in snRNA = pseudouridine in snRNA</text>
        <dbReference type="Rhea" id="RHEA:51124"/>
        <dbReference type="Rhea" id="RHEA-COMP:12891"/>
        <dbReference type="Rhea" id="RHEA-COMP:12892"/>
        <dbReference type="ChEBI" id="CHEBI:65314"/>
        <dbReference type="ChEBI" id="CHEBI:65315"/>
    </reaction>
</comment>
<evidence type="ECO:0000256" key="17">
    <source>
        <dbReference type="SAM" id="MobiDB-lite"/>
    </source>
</evidence>
<dbReference type="VEuPathDB" id="FungiDB:HGUI_02851"/>
<feature type="active site" description="Nucleophile" evidence="15">
    <location>
        <position position="96"/>
    </location>
</feature>
<evidence type="ECO:0000256" key="12">
    <source>
        <dbReference type="ARBA" id="ARBA00073968"/>
    </source>
</evidence>
<feature type="region of interest" description="Disordered" evidence="17">
    <location>
        <begin position="519"/>
        <end position="556"/>
    </location>
</feature>
<keyword evidence="9" id="KW-0539">Nucleus</keyword>
<dbReference type="GO" id="GO:0009982">
    <property type="term" value="F:pseudouridine synthase activity"/>
    <property type="evidence" value="ECO:0007669"/>
    <property type="project" value="InterPro"/>
</dbReference>
<dbReference type="Pfam" id="PF01416">
    <property type="entry name" value="PseudoU_synth_1"/>
    <property type="match status" value="1"/>
</dbReference>
<evidence type="ECO:0000256" key="2">
    <source>
        <dbReference type="ARBA" id="ARBA00001832"/>
    </source>
</evidence>
<organism evidence="19 20">
    <name type="scientific">Hanseniaspora guilliermondii</name>
    <dbReference type="NCBI Taxonomy" id="56406"/>
    <lineage>
        <taxon>Eukaryota</taxon>
        <taxon>Fungi</taxon>
        <taxon>Dikarya</taxon>
        <taxon>Ascomycota</taxon>
        <taxon>Saccharomycotina</taxon>
        <taxon>Saccharomycetes</taxon>
        <taxon>Saccharomycodales</taxon>
        <taxon>Saccharomycodaceae</taxon>
        <taxon>Hanseniaspora</taxon>
    </lineage>
</organism>
<dbReference type="PANTHER" id="PTHR11142">
    <property type="entry name" value="PSEUDOURIDYLATE SYNTHASE"/>
    <property type="match status" value="1"/>
</dbReference>
<dbReference type="NCBIfam" id="TIGR00071">
    <property type="entry name" value="hisT_truA"/>
    <property type="match status" value="1"/>
</dbReference>
<evidence type="ECO:0000256" key="8">
    <source>
        <dbReference type="ARBA" id="ARBA00023235"/>
    </source>
</evidence>
<dbReference type="PANTHER" id="PTHR11142:SF4">
    <property type="entry name" value="PSEUDOURIDYLATE SYNTHASE 1 HOMOLOG"/>
    <property type="match status" value="1"/>
</dbReference>
<evidence type="ECO:0000256" key="6">
    <source>
        <dbReference type="ARBA" id="ARBA00022664"/>
    </source>
</evidence>
<comment type="subcellular location">
    <subcellularLocation>
        <location evidence="4">Nucleus</location>
    </subcellularLocation>
</comment>
<dbReference type="FunFam" id="3.30.70.660:FF:000002">
    <property type="entry name" value="tRNA pseudouridine synthase"/>
    <property type="match status" value="1"/>
</dbReference>
<evidence type="ECO:0000256" key="1">
    <source>
        <dbReference type="ARBA" id="ARBA00001166"/>
    </source>
</evidence>
<dbReference type="GO" id="GO:0031120">
    <property type="term" value="P:snRNA pseudouridine synthesis"/>
    <property type="evidence" value="ECO:0007669"/>
    <property type="project" value="UniProtKB-ARBA"/>
</dbReference>
<gene>
    <name evidence="19" type="ORF">HGUI_02851</name>
</gene>
<evidence type="ECO:0000313" key="20">
    <source>
        <dbReference type="Proteomes" id="UP000183365"/>
    </source>
</evidence>
<comment type="catalytic activity">
    <reaction evidence="10">
        <text>a uridine in tRNA = a pseudouridine in tRNA</text>
        <dbReference type="Rhea" id="RHEA:54572"/>
        <dbReference type="Rhea" id="RHEA-COMP:13339"/>
        <dbReference type="Rhea" id="RHEA-COMP:13934"/>
        <dbReference type="ChEBI" id="CHEBI:65314"/>
        <dbReference type="ChEBI" id="CHEBI:65315"/>
    </reaction>
</comment>
<evidence type="ECO:0000259" key="18">
    <source>
        <dbReference type="Pfam" id="PF01416"/>
    </source>
</evidence>
<dbReference type="Gene3D" id="3.30.70.660">
    <property type="entry name" value="Pseudouridine synthase I, catalytic domain, C-terminal subdomain"/>
    <property type="match status" value="1"/>
</dbReference>
<dbReference type="CDD" id="cd02568">
    <property type="entry name" value="PseudoU_synth_PUS1_PUS2"/>
    <property type="match status" value="1"/>
</dbReference>
<dbReference type="GO" id="GO:0003723">
    <property type="term" value="F:RNA binding"/>
    <property type="evidence" value="ECO:0007669"/>
    <property type="project" value="InterPro"/>
</dbReference>
<dbReference type="GO" id="GO:0005634">
    <property type="term" value="C:nucleus"/>
    <property type="evidence" value="ECO:0007669"/>
    <property type="project" value="UniProtKB-SubCell"/>
</dbReference>
<feature type="binding site" evidence="16">
    <location>
        <position position="161"/>
    </location>
    <ligand>
        <name>substrate</name>
    </ligand>
</feature>
<dbReference type="Gene3D" id="3.30.70.580">
    <property type="entry name" value="Pseudouridine synthase I, catalytic domain, N-terminal subdomain"/>
    <property type="match status" value="1"/>
</dbReference>
<reference evidence="20" key="1">
    <citation type="submission" date="2016-11" db="EMBL/GenBank/DDBJ databases">
        <authorList>
            <person name="Guldener U."/>
        </authorList>
    </citation>
    <scope>NUCLEOTIDE SEQUENCE [LARGE SCALE GENOMIC DNA]</scope>
</reference>
<feature type="compositionally biased region" description="Basic and acidic residues" evidence="17">
    <location>
        <begin position="519"/>
        <end position="544"/>
    </location>
</feature>
<dbReference type="FunFam" id="3.30.70.580:FF:000002">
    <property type="entry name" value="tRNA pseudouridine synthase"/>
    <property type="match status" value="1"/>
</dbReference>
<dbReference type="AlphaFoldDB" id="A0A1L0B6F3"/>
<name>A0A1L0B6F3_9ASCO</name>
<evidence type="ECO:0000256" key="4">
    <source>
        <dbReference type="ARBA" id="ARBA00004123"/>
    </source>
</evidence>
<dbReference type="InterPro" id="IPR020097">
    <property type="entry name" value="PsdUridine_synth_TruA_a/b_dom"/>
</dbReference>
<dbReference type="GO" id="GO:0006397">
    <property type="term" value="P:mRNA processing"/>
    <property type="evidence" value="ECO:0007669"/>
    <property type="project" value="UniProtKB-KW"/>
</dbReference>
<keyword evidence="8" id="KW-0413">Isomerase</keyword>
<dbReference type="GO" id="GO:0031119">
    <property type="term" value="P:tRNA pseudouridine synthesis"/>
    <property type="evidence" value="ECO:0007669"/>
    <property type="project" value="InterPro"/>
</dbReference>
<dbReference type="EMBL" id="FQNF01000058">
    <property type="protein sequence ID" value="SGZ40651.1"/>
    <property type="molecule type" value="Genomic_DNA"/>
</dbReference>
<comment type="catalytic activity">
    <reaction evidence="1">
        <text>a uridine in mRNA = a pseudouridine in mRNA</text>
        <dbReference type="Rhea" id="RHEA:56644"/>
        <dbReference type="Rhea" id="RHEA-COMP:14658"/>
        <dbReference type="Rhea" id="RHEA-COMP:14659"/>
        <dbReference type="ChEBI" id="CHEBI:65314"/>
        <dbReference type="ChEBI" id="CHEBI:65315"/>
    </reaction>
</comment>
<accession>A0A1L0B6F3</accession>